<dbReference type="Pfam" id="PF00233">
    <property type="entry name" value="PDEase_I"/>
    <property type="match status" value="1"/>
</dbReference>
<evidence type="ECO:0000256" key="6">
    <source>
        <dbReference type="PIRSR" id="PIRSR623088-3"/>
    </source>
</evidence>
<dbReference type="InterPro" id="IPR029016">
    <property type="entry name" value="GAF-like_dom_sf"/>
</dbReference>
<keyword evidence="10" id="KW-1185">Reference proteome</keyword>
<proteinExistence type="inferred from homology"/>
<dbReference type="GO" id="GO:0046872">
    <property type="term" value="F:metal ion binding"/>
    <property type="evidence" value="ECO:0007669"/>
    <property type="project" value="UniProtKB-KW"/>
</dbReference>
<dbReference type="PRINTS" id="PR00387">
    <property type="entry name" value="PDIESTERASE1"/>
</dbReference>
<dbReference type="InterPro" id="IPR003607">
    <property type="entry name" value="HD/PDEase_dom"/>
</dbReference>
<dbReference type="InterPro" id="IPR002073">
    <property type="entry name" value="PDEase_catalytic_dom"/>
</dbReference>
<feature type="binding site" evidence="5">
    <location>
        <begin position="578"/>
        <end position="582"/>
    </location>
    <ligand>
        <name>AMP</name>
        <dbReference type="ChEBI" id="CHEBI:456215"/>
    </ligand>
</feature>
<dbReference type="SUPFAM" id="SSF55781">
    <property type="entry name" value="GAF domain-like"/>
    <property type="match status" value="2"/>
</dbReference>
<dbReference type="InterPro" id="IPR023174">
    <property type="entry name" value="PDEase_CS"/>
</dbReference>
<dbReference type="Gene3D" id="3.30.450.40">
    <property type="match status" value="2"/>
</dbReference>
<dbReference type="Pfam" id="PF01590">
    <property type="entry name" value="GAF"/>
    <property type="match status" value="1"/>
</dbReference>
<dbReference type="PROSITE" id="PS51845">
    <property type="entry name" value="PDEASE_I_2"/>
    <property type="match status" value="1"/>
</dbReference>
<dbReference type="Gene3D" id="1.10.1300.10">
    <property type="entry name" value="3'5'-cyclic nucleotide phosphodiesterase, catalytic domain"/>
    <property type="match status" value="2"/>
</dbReference>
<evidence type="ECO:0000256" key="1">
    <source>
        <dbReference type="ARBA" id="ARBA00022535"/>
    </source>
</evidence>
<evidence type="ECO:0000256" key="2">
    <source>
        <dbReference type="ARBA" id="ARBA00022723"/>
    </source>
</evidence>
<evidence type="ECO:0000259" key="8">
    <source>
        <dbReference type="PROSITE" id="PS51845"/>
    </source>
</evidence>
<feature type="binding site" evidence="5">
    <location>
        <position position="705"/>
    </location>
    <ligand>
        <name>AMP</name>
        <dbReference type="ChEBI" id="CHEBI:456215"/>
    </ligand>
</feature>
<evidence type="ECO:0000313" key="9">
    <source>
        <dbReference type="EMBL" id="KAK2152627.1"/>
    </source>
</evidence>
<gene>
    <name evidence="9" type="ORF">LSH36_324g02051</name>
</gene>
<feature type="binding site" evidence="6">
    <location>
        <position position="582"/>
    </location>
    <ligand>
        <name>Zn(2+)</name>
        <dbReference type="ChEBI" id="CHEBI:29105"/>
        <label>1</label>
    </ligand>
</feature>
<feature type="binding site" evidence="6">
    <location>
        <position position="619"/>
    </location>
    <ligand>
        <name>Zn(2+)</name>
        <dbReference type="ChEBI" id="CHEBI:29105"/>
        <label>1</label>
    </ligand>
</feature>
<comment type="cofactor">
    <cofactor evidence="7">
        <name>a divalent metal cation</name>
        <dbReference type="ChEBI" id="CHEBI:60240"/>
    </cofactor>
    <text evidence="7">Binds 2 divalent metal cations per subunit. Site 1 may preferentially bind zinc ions, while site 2 has a preference for magnesium and/or manganese ions.</text>
</comment>
<dbReference type="GO" id="GO:0004114">
    <property type="term" value="F:3',5'-cyclic-nucleotide phosphodiesterase activity"/>
    <property type="evidence" value="ECO:0007669"/>
    <property type="project" value="InterPro"/>
</dbReference>
<dbReference type="InterPro" id="IPR023088">
    <property type="entry name" value="PDEase"/>
</dbReference>
<feature type="binding site" evidence="6">
    <location>
        <position position="705"/>
    </location>
    <ligand>
        <name>Zn(2+)</name>
        <dbReference type="ChEBI" id="CHEBI:29105"/>
        <label>1</label>
    </ligand>
</feature>
<keyword evidence="1" id="KW-0140">cGMP</keyword>
<dbReference type="InterPro" id="IPR036971">
    <property type="entry name" value="PDEase_catalytic_dom_sf"/>
</dbReference>
<dbReference type="SMART" id="SM00065">
    <property type="entry name" value="GAF"/>
    <property type="match status" value="2"/>
</dbReference>
<feature type="binding site" evidence="5">
    <location>
        <position position="756"/>
    </location>
    <ligand>
        <name>AMP</name>
        <dbReference type="ChEBI" id="CHEBI:456215"/>
    </ligand>
</feature>
<feature type="binding site" evidence="5">
    <location>
        <position position="619"/>
    </location>
    <ligand>
        <name>AMP</name>
        <dbReference type="ChEBI" id="CHEBI:456215"/>
    </ligand>
</feature>
<dbReference type="SMART" id="SM00471">
    <property type="entry name" value="HDc"/>
    <property type="match status" value="1"/>
</dbReference>
<evidence type="ECO:0000256" key="7">
    <source>
        <dbReference type="RuleBase" id="RU363067"/>
    </source>
</evidence>
<evidence type="ECO:0000256" key="3">
    <source>
        <dbReference type="ARBA" id="ARBA00022801"/>
    </source>
</evidence>
<dbReference type="GO" id="GO:0007165">
    <property type="term" value="P:signal transduction"/>
    <property type="evidence" value="ECO:0007669"/>
    <property type="project" value="InterPro"/>
</dbReference>
<dbReference type="Proteomes" id="UP001208570">
    <property type="component" value="Unassembled WGS sequence"/>
</dbReference>
<reference evidence="9" key="1">
    <citation type="journal article" date="2023" name="Mol. Biol. Evol.">
        <title>Third-Generation Sequencing Reveals the Adaptive Role of the Epigenome in Three Deep-Sea Polychaetes.</title>
        <authorList>
            <person name="Perez M."/>
            <person name="Aroh O."/>
            <person name="Sun Y."/>
            <person name="Lan Y."/>
            <person name="Juniper S.K."/>
            <person name="Young C.R."/>
            <person name="Angers B."/>
            <person name="Qian P.Y."/>
        </authorList>
    </citation>
    <scope>NUCLEOTIDE SEQUENCE</scope>
    <source>
        <strain evidence="9">P08H-3</strain>
    </source>
</reference>
<dbReference type="PANTHER" id="PTHR11347">
    <property type="entry name" value="CYCLIC NUCLEOTIDE PHOSPHODIESTERASE"/>
    <property type="match status" value="1"/>
</dbReference>
<dbReference type="PROSITE" id="PS00126">
    <property type="entry name" value="PDEASE_I_1"/>
    <property type="match status" value="1"/>
</dbReference>
<organism evidence="9 10">
    <name type="scientific">Paralvinella palmiformis</name>
    <dbReference type="NCBI Taxonomy" id="53620"/>
    <lineage>
        <taxon>Eukaryota</taxon>
        <taxon>Metazoa</taxon>
        <taxon>Spiralia</taxon>
        <taxon>Lophotrochozoa</taxon>
        <taxon>Annelida</taxon>
        <taxon>Polychaeta</taxon>
        <taxon>Sedentaria</taxon>
        <taxon>Canalipalpata</taxon>
        <taxon>Terebellida</taxon>
        <taxon>Terebelliformia</taxon>
        <taxon>Alvinellidae</taxon>
        <taxon>Paralvinella</taxon>
    </lineage>
</organism>
<dbReference type="CDD" id="cd00077">
    <property type="entry name" value="HDc"/>
    <property type="match status" value="1"/>
</dbReference>
<dbReference type="AlphaFoldDB" id="A0AAD9JH24"/>
<feature type="binding site" evidence="6">
    <location>
        <position position="619"/>
    </location>
    <ligand>
        <name>Zn(2+)</name>
        <dbReference type="ChEBI" id="CHEBI:29105"/>
        <label>2</label>
    </ligand>
</feature>
<protein>
    <recommendedName>
        <fullName evidence="7">Phosphodiesterase</fullName>
        <ecNumber evidence="7">3.1.4.-</ecNumber>
    </recommendedName>
</protein>
<comment type="caution">
    <text evidence="9">The sequence shown here is derived from an EMBL/GenBank/DDBJ whole genome shotgun (WGS) entry which is preliminary data.</text>
</comment>
<keyword evidence="2 6" id="KW-0479">Metal-binding</keyword>
<evidence type="ECO:0000313" key="10">
    <source>
        <dbReference type="Proteomes" id="UP001208570"/>
    </source>
</evidence>
<name>A0AAD9JH24_9ANNE</name>
<dbReference type="SUPFAM" id="SSF109604">
    <property type="entry name" value="HD-domain/PDEase-like"/>
    <property type="match status" value="1"/>
</dbReference>
<evidence type="ECO:0000256" key="4">
    <source>
        <dbReference type="PIRSR" id="PIRSR623088-1"/>
    </source>
</evidence>
<dbReference type="EMBL" id="JAODUP010000323">
    <property type="protein sequence ID" value="KAK2152627.1"/>
    <property type="molecule type" value="Genomic_DNA"/>
</dbReference>
<feature type="domain" description="PDEase" evidence="8">
    <location>
        <begin position="497"/>
        <end position="799"/>
    </location>
</feature>
<dbReference type="FunFam" id="3.30.450.40:FF:000007">
    <property type="entry name" value="Phosphodiesterase"/>
    <property type="match status" value="1"/>
</dbReference>
<accession>A0AAD9JH24</accession>
<dbReference type="Pfam" id="PF13185">
    <property type="entry name" value="GAF_2"/>
    <property type="match status" value="1"/>
</dbReference>
<feature type="binding site" evidence="6">
    <location>
        <position position="618"/>
    </location>
    <ligand>
        <name>Zn(2+)</name>
        <dbReference type="ChEBI" id="CHEBI:29105"/>
        <label>1</label>
    </ligand>
</feature>
<dbReference type="InterPro" id="IPR003018">
    <property type="entry name" value="GAF"/>
</dbReference>
<feature type="active site" description="Proton donor" evidence="4">
    <location>
        <position position="578"/>
    </location>
</feature>
<comment type="similarity">
    <text evidence="7">Belongs to the cyclic nucleotide phosphodiesterase family.</text>
</comment>
<dbReference type="EC" id="3.1.4.-" evidence="7"/>
<sequence length="823" mass="93516">MTSVRSSFCAVDGLLDGRRNCCDTEDAGSIPRQLSSPGQLWLEMKDDVHMHAHRRGGGSASAKRDNRFAHHGHLLIFLTVLCNPVVDKESDRVVAVFFVVCSNFSKEDHEHLNFLEKQFLVCYGRLKQTRIATVTNCTKERRNSTYPILKLCEDLFDQDAASLQIKVLRYLLQHTNCQSGCVILVDADHRELFCQVIGGSKLEQEIRFPIDQNNIFSRVLTNKKLITLQDIDPEKKKKLEIELGVEVESLLCVPVCSRVTGDVVAIACMINKNDADSFSEVDIETVVHCFKYTATVLHSTISVQNERFLKNQTQALLQVARNLFTHLDDLTRLLREIMQEARSLTKAERCSVFLLERETNELVAKVFDGDVQEGKESEVRLPADQGIAGHVATTGELLNIDDAYSHPLFYRGVDETTGFRTRNILCFPIKNENDEVIGVAQLCNKVNGVGFSSFDEDIAQAFSVFCCMSIVHSLMYKRVRDAQHRSNLSNELMAYHMQVSLEEVMRHAMVPIPPPQFFDPDMDKFHYIPRNLAYDQTPLAVMSMFEDMGFISRHRIGRETLTKFVLMVRKGYRDPPYHNWAHAFAVAHFCYLMHKNLGLQDLFGELEVFALFVACLCHDIDHRGTTNSYQVASESVLAALYSSEGSVMEDYEKVLDLVKDIVLATDLAHHLKIVDDINAMAKAGYDKNNLKHRRLLLCLLMTSCDLSDQTKTWMNSKKIAELIYQEFFSQGDMERKMGRNPSEMMDRCKACIPELQIGFLDGIALPVFRTLTQIFPDAVVVVKAVENNRLMWTRVAKKLKDLNLPSNMDVFKMNLNEEALASS</sequence>
<evidence type="ECO:0000256" key="5">
    <source>
        <dbReference type="PIRSR" id="PIRSR623088-2"/>
    </source>
</evidence>
<keyword evidence="3 7" id="KW-0378">Hydrolase</keyword>